<gene>
    <name evidence="1" type="ORF">GJW-30_1_01529</name>
</gene>
<organism evidence="1 2">
    <name type="scientific">Variibacter gotjawalensis</name>
    <dbReference type="NCBI Taxonomy" id="1333996"/>
    <lineage>
        <taxon>Bacteria</taxon>
        <taxon>Pseudomonadati</taxon>
        <taxon>Pseudomonadota</taxon>
        <taxon>Alphaproteobacteria</taxon>
        <taxon>Hyphomicrobiales</taxon>
        <taxon>Nitrobacteraceae</taxon>
        <taxon>Variibacter</taxon>
    </lineage>
</organism>
<dbReference type="EMBL" id="AP014946">
    <property type="protein sequence ID" value="BAT59001.1"/>
    <property type="molecule type" value="Genomic_DNA"/>
</dbReference>
<keyword evidence="2" id="KW-1185">Reference proteome</keyword>
<protein>
    <submittedName>
        <fullName evidence="1">Uncharacterized protein</fullName>
    </submittedName>
</protein>
<dbReference type="Proteomes" id="UP000236884">
    <property type="component" value="Chromosome"/>
</dbReference>
<dbReference type="AlphaFoldDB" id="A0A0S3PSV4"/>
<proteinExistence type="predicted"/>
<evidence type="ECO:0000313" key="1">
    <source>
        <dbReference type="EMBL" id="BAT59001.1"/>
    </source>
</evidence>
<sequence>MRLSTPSPPPHIGIFSYQCTNRPTSPTLLRLRITPDPGDHAPICERPRGSRRPHSDATVAQVRRLIETSLLNYEAISQCTGVGRASICRWTRDLKWLRPPGAPRATDTVPRFRASAKLRRRTLAERIHALAERHVEQVSASEVIDHDKLAAALALLEMARAATRRRPRIDKETGLPRRAINQLYGVDVHAAPREAVHDFLENCYPPVEDKTPRRRGRGRPRKFAEEWMRLKGE</sequence>
<evidence type="ECO:0000313" key="2">
    <source>
        <dbReference type="Proteomes" id="UP000236884"/>
    </source>
</evidence>
<name>A0A0S3PSV4_9BRAD</name>
<reference evidence="1 2" key="1">
    <citation type="submission" date="2015-08" db="EMBL/GenBank/DDBJ databases">
        <title>Investigation of the bacterial diversity of lava forest soil.</title>
        <authorList>
            <person name="Lee J.S."/>
        </authorList>
    </citation>
    <scope>NUCLEOTIDE SEQUENCE [LARGE SCALE GENOMIC DNA]</scope>
    <source>
        <strain evidence="1 2">GJW-30</strain>
    </source>
</reference>
<dbReference type="KEGG" id="vgo:GJW-30_1_01529"/>
<dbReference type="GO" id="GO:0006355">
    <property type="term" value="P:regulation of DNA-templated transcription"/>
    <property type="evidence" value="ECO:0007669"/>
    <property type="project" value="InterPro"/>
</dbReference>
<dbReference type="PROSITE" id="PS00354">
    <property type="entry name" value="HMGI_Y"/>
    <property type="match status" value="1"/>
</dbReference>
<accession>A0A0S3PSV4</accession>
<dbReference type="InterPro" id="IPR000637">
    <property type="entry name" value="HMGI/Y_DNA-bd_CS"/>
</dbReference>